<proteinExistence type="inferred from homology"/>
<feature type="region of interest" description="Disordered" evidence="2">
    <location>
        <begin position="1"/>
        <end position="115"/>
    </location>
</feature>
<comment type="function">
    <text evidence="1">The B regulatory subunit might modulate substrate selectivity and catalytic activity, and also might direct the localization of the catalytic enzyme to a particular subcellular compartment.</text>
</comment>
<dbReference type="GO" id="GO:0000159">
    <property type="term" value="C:protein phosphatase type 2A complex"/>
    <property type="evidence" value="ECO:0007669"/>
    <property type="project" value="UniProtKB-UniRule"/>
</dbReference>
<dbReference type="AlphaFoldDB" id="A0AAV5QH59"/>
<sequence length="738" mass="83426">MMGKFKDRFKTKKKDKDSQGSGNSSNGQTQSNTSNGSSSTVSSSSSTTLASGLKRAGTKHISKDKKNKDKKDTSSSTATNAASSNNSPAPSSRDLQSDDASLKNGANPEDGSANVILANSNADSPAVSSNGNSSNSVPQVSITVPADDKNNLLSSNSLLSNSPINNGLNMNSNNNNDNNNPNNNPNNNNNMPESSYQDGIDKEDEDMTIPRSSHSFERLPAPAKIDNDIDLIKTPKRHSSSRVEPSSQRQTFEKLPSFDEVLPEEQIELFLKKIKQCNIIFDFNDPSDDLKGKELKRLTLQELIEFISSNRFTYTDEMYHSVVEMFKKNLFRPIPPPVNPVGDIYDPDEDEPVSEIAWPHMQVVYEFFLRFVESNDFNHQMAKQYIDHDFILRLLELFDSEDPRERDCLKTTLHRIYGKFLSLRSFIRRSINNVFLQFVYETERFNGISELLEILGSIINGFALPLKEEHKIFLCRVLLPMHKAKALSLYHPQLAYCVVQFLEKDPLLTEEVIMGLLRFWPKVNSPKEIMFLNEVEDVFEVIEPSEFQKIQIPLVVQLSKCITSPHFQISEKVLCFWNNDFFLSLVTENAETILPIVFPALYEISQIGSFQNSDGSDLVMDPSNPNNYLDNGGYDFGYGGGAAANNWNRTITSLAFNALKHFMENNPILYDQCTMLYQQSLKDNEQREKIKKENWKRLEDYVVDHNHTHKDAKIETISQNVNELELGSGGEQKMEAAH</sequence>
<evidence type="ECO:0000313" key="4">
    <source>
        <dbReference type="Proteomes" id="UP001360560"/>
    </source>
</evidence>
<accession>A0AAV5QH59</accession>
<dbReference type="Pfam" id="PF01603">
    <property type="entry name" value="B56"/>
    <property type="match status" value="2"/>
</dbReference>
<dbReference type="PANTHER" id="PTHR10257:SF3">
    <property type="entry name" value="SERINE_THREONINE-PROTEIN PHOSPHATASE 2A 56 KDA REGULATORY SUBUNIT GAMMA ISOFORM"/>
    <property type="match status" value="1"/>
</dbReference>
<organism evidence="3 4">
    <name type="scientific">Saccharomycopsis crataegensis</name>
    <dbReference type="NCBI Taxonomy" id="43959"/>
    <lineage>
        <taxon>Eukaryota</taxon>
        <taxon>Fungi</taxon>
        <taxon>Dikarya</taxon>
        <taxon>Ascomycota</taxon>
        <taxon>Saccharomycotina</taxon>
        <taxon>Saccharomycetes</taxon>
        <taxon>Saccharomycopsidaceae</taxon>
        <taxon>Saccharomycopsis</taxon>
    </lineage>
</organism>
<dbReference type="InterPro" id="IPR002554">
    <property type="entry name" value="PP2A_B56"/>
</dbReference>
<dbReference type="Proteomes" id="UP001360560">
    <property type="component" value="Unassembled WGS sequence"/>
</dbReference>
<feature type="compositionally biased region" description="Basic and acidic residues" evidence="2">
    <location>
        <begin position="64"/>
        <end position="73"/>
    </location>
</feature>
<feature type="region of interest" description="Disordered" evidence="2">
    <location>
        <begin position="122"/>
        <end position="141"/>
    </location>
</feature>
<feature type="compositionally biased region" description="Low complexity" evidence="2">
    <location>
        <begin position="19"/>
        <end position="48"/>
    </location>
</feature>
<dbReference type="GO" id="GO:0007165">
    <property type="term" value="P:signal transduction"/>
    <property type="evidence" value="ECO:0007669"/>
    <property type="project" value="InterPro"/>
</dbReference>
<protein>
    <recommendedName>
        <fullName evidence="1">Serine/threonine-protein phosphatase 2A 56 kDa regulatory subunit</fullName>
    </recommendedName>
</protein>
<name>A0AAV5QH59_9ASCO</name>
<reference evidence="3 4" key="1">
    <citation type="journal article" date="2023" name="Elife">
        <title>Identification of key yeast species and microbe-microbe interactions impacting larval growth of Drosophila in the wild.</title>
        <authorList>
            <person name="Mure A."/>
            <person name="Sugiura Y."/>
            <person name="Maeda R."/>
            <person name="Honda K."/>
            <person name="Sakurai N."/>
            <person name="Takahashi Y."/>
            <person name="Watada M."/>
            <person name="Katoh T."/>
            <person name="Gotoh A."/>
            <person name="Gotoh Y."/>
            <person name="Taniguchi I."/>
            <person name="Nakamura K."/>
            <person name="Hayashi T."/>
            <person name="Katayama T."/>
            <person name="Uemura T."/>
            <person name="Hattori Y."/>
        </authorList>
    </citation>
    <scope>NUCLEOTIDE SEQUENCE [LARGE SCALE GENOMIC DNA]</scope>
    <source>
        <strain evidence="3 4">SC-9</strain>
    </source>
</reference>
<dbReference type="GeneID" id="90072020"/>
<dbReference type="PANTHER" id="PTHR10257">
    <property type="entry name" value="SERINE/THREONINE PROTEIN PHOSPHATASE 2A PP2A REGULATORY SUBUNIT B"/>
    <property type="match status" value="1"/>
</dbReference>
<feature type="compositionally biased region" description="Low complexity" evidence="2">
    <location>
        <begin position="74"/>
        <end position="92"/>
    </location>
</feature>
<dbReference type="EMBL" id="BTFZ01000002">
    <property type="protein sequence ID" value="GMM34041.1"/>
    <property type="molecule type" value="Genomic_DNA"/>
</dbReference>
<evidence type="ECO:0000256" key="1">
    <source>
        <dbReference type="PIRNR" id="PIRNR028043"/>
    </source>
</evidence>
<dbReference type="InterPro" id="IPR016024">
    <property type="entry name" value="ARM-type_fold"/>
</dbReference>
<comment type="similarity">
    <text evidence="1">Belongs to the phosphatase 2A regulatory subunit.</text>
</comment>
<dbReference type="SUPFAM" id="SSF48371">
    <property type="entry name" value="ARM repeat"/>
    <property type="match status" value="1"/>
</dbReference>
<feature type="compositionally biased region" description="Low complexity" evidence="2">
    <location>
        <begin position="124"/>
        <end position="141"/>
    </location>
</feature>
<gene>
    <name evidence="3" type="ORF">DASC09_013660</name>
</gene>
<dbReference type="InterPro" id="IPR011989">
    <property type="entry name" value="ARM-like"/>
</dbReference>
<dbReference type="GO" id="GO:0019888">
    <property type="term" value="F:protein phosphatase regulator activity"/>
    <property type="evidence" value="ECO:0007669"/>
    <property type="project" value="UniProtKB-UniRule"/>
</dbReference>
<dbReference type="PIRSF" id="PIRSF028043">
    <property type="entry name" value="PP2A_B56"/>
    <property type="match status" value="1"/>
</dbReference>
<comment type="caution">
    <text evidence="3">The sequence shown here is derived from an EMBL/GenBank/DDBJ whole genome shotgun (WGS) entry which is preliminary data.</text>
</comment>
<feature type="compositionally biased region" description="Basic and acidic residues" evidence="2">
    <location>
        <begin position="1"/>
        <end position="18"/>
    </location>
</feature>
<evidence type="ECO:0000313" key="3">
    <source>
        <dbReference type="EMBL" id="GMM34041.1"/>
    </source>
</evidence>
<feature type="region of interest" description="Disordered" evidence="2">
    <location>
        <begin position="153"/>
        <end position="224"/>
    </location>
</feature>
<dbReference type="RefSeq" id="XP_064851041.1">
    <property type="nucleotide sequence ID" value="XM_064994969.1"/>
</dbReference>
<feature type="compositionally biased region" description="Low complexity" evidence="2">
    <location>
        <begin position="153"/>
        <end position="190"/>
    </location>
</feature>
<dbReference type="Gene3D" id="1.25.10.10">
    <property type="entry name" value="Leucine-rich Repeat Variant"/>
    <property type="match status" value="1"/>
</dbReference>
<keyword evidence="4" id="KW-1185">Reference proteome</keyword>
<evidence type="ECO:0000256" key="2">
    <source>
        <dbReference type="SAM" id="MobiDB-lite"/>
    </source>
</evidence>